<proteinExistence type="predicted"/>
<name>A0A2P1QYK4_9LEPT</name>
<sequence>MEYIDDSMDEVVRHFSYKNQYTNSISNSTSF</sequence>
<accession>A0A2P1QYK4</accession>
<dbReference type="Proteomes" id="UP000033961">
    <property type="component" value="Chromosome II"/>
</dbReference>
<evidence type="ECO:0000313" key="2">
    <source>
        <dbReference type="Proteomes" id="UP000033961"/>
    </source>
</evidence>
<dbReference type="EMBL" id="CP027844">
    <property type="protein sequence ID" value="AVQ13988.1"/>
    <property type="molecule type" value="Genomic_DNA"/>
</dbReference>
<evidence type="ECO:0000313" key="1">
    <source>
        <dbReference type="EMBL" id="AVQ13988.1"/>
    </source>
</evidence>
<gene>
    <name evidence="1" type="ORF">XB16_3714</name>
</gene>
<dbReference type="AlphaFoldDB" id="A0A2P1QYK4"/>
<organism evidence="1 2">
    <name type="scientific">Leptospira santarosai</name>
    <dbReference type="NCBI Taxonomy" id="28183"/>
    <lineage>
        <taxon>Bacteria</taxon>
        <taxon>Pseudomonadati</taxon>
        <taxon>Spirochaetota</taxon>
        <taxon>Spirochaetia</taxon>
        <taxon>Leptospirales</taxon>
        <taxon>Leptospiraceae</taxon>
        <taxon>Leptospira</taxon>
    </lineage>
</organism>
<protein>
    <submittedName>
        <fullName evidence="1">Uncharacterized protein</fullName>
    </submittedName>
</protein>
<reference evidence="1 2" key="1">
    <citation type="journal article" date="2015" name="Genome Announc.">
        <title>Draft Genome Sequences of Leptospira santarosai Strains U160, U164, and U233, Isolated from Asymptomatic Cattle.</title>
        <authorList>
            <person name="Kremer F.S."/>
            <person name="Eslabao M.R."/>
            <person name="Provisor M."/>
            <person name="Woloski R.D."/>
            <person name="Ramires O.V."/>
            <person name="Moreno L.Z."/>
            <person name="Moreno A.M."/>
            <person name="Hamond C."/>
            <person name="Lilenbaum W."/>
            <person name="Dellagostin O.A."/>
        </authorList>
    </citation>
    <scope>NUCLEOTIDE SEQUENCE [LARGE SCALE GENOMIC DNA]</scope>
    <source>
        <strain evidence="1 2">U160</strain>
    </source>
</reference>